<dbReference type="AlphaFoldDB" id="A0A379PK68"/>
<gene>
    <name evidence="1" type="ORF">NCTC10692_04862</name>
</gene>
<evidence type="ECO:0000313" key="1">
    <source>
        <dbReference type="EMBL" id="SUE72706.1"/>
    </source>
</evidence>
<evidence type="ECO:0000313" key="2">
    <source>
        <dbReference type="Proteomes" id="UP000255303"/>
    </source>
</evidence>
<name>A0A379PK68_ECTOL</name>
<dbReference type="EMBL" id="UGUV01000003">
    <property type="protein sequence ID" value="SUE72706.1"/>
    <property type="molecule type" value="Genomic_DNA"/>
</dbReference>
<proteinExistence type="predicted"/>
<accession>A0A379PK68</accession>
<protein>
    <submittedName>
        <fullName evidence="1">Uncharacterized protein</fullName>
    </submittedName>
</protein>
<reference evidence="1 2" key="1">
    <citation type="submission" date="2018-06" db="EMBL/GenBank/DDBJ databases">
        <authorList>
            <consortium name="Pathogen Informatics"/>
            <person name="Doyle S."/>
        </authorList>
    </citation>
    <scope>NUCLEOTIDE SEQUENCE [LARGE SCALE GENOMIC DNA]</scope>
    <source>
        <strain evidence="1 2">NCTC10692</strain>
    </source>
</reference>
<sequence>MMTQAEHQYPLRKPVRAVAGQWTFVDSTTFHAHLKAFPHVVERNVPQAHSWEVEHYAIYEDSRVLIACCDPMDVTQGLQIFTPVEPIRSH</sequence>
<organism evidence="1 2">
    <name type="scientific">Ectopseudomonas oleovorans</name>
    <name type="common">Pseudomonas oleovorans</name>
    <dbReference type="NCBI Taxonomy" id="301"/>
    <lineage>
        <taxon>Bacteria</taxon>
        <taxon>Pseudomonadati</taxon>
        <taxon>Pseudomonadota</taxon>
        <taxon>Gammaproteobacteria</taxon>
        <taxon>Pseudomonadales</taxon>
        <taxon>Pseudomonadaceae</taxon>
        <taxon>Ectopseudomonas</taxon>
    </lineage>
</organism>
<dbReference type="RefSeq" id="WP_020308239.1">
    <property type="nucleotide sequence ID" value="NZ_FNZC01000064.1"/>
</dbReference>
<dbReference type="Proteomes" id="UP000255303">
    <property type="component" value="Unassembled WGS sequence"/>
</dbReference>